<comment type="similarity">
    <text evidence="1 3">Belongs to the HAD-like hydrolase superfamily. S-2-haloalkanoic acid dehalogenase family.</text>
</comment>
<dbReference type="Proteomes" id="UP001386437">
    <property type="component" value="Unassembled WGS sequence"/>
</dbReference>
<evidence type="ECO:0000256" key="3">
    <source>
        <dbReference type="RuleBase" id="RU368077"/>
    </source>
</evidence>
<evidence type="ECO:0000256" key="1">
    <source>
        <dbReference type="ARBA" id="ARBA00008106"/>
    </source>
</evidence>
<dbReference type="Pfam" id="PF00702">
    <property type="entry name" value="Hydrolase"/>
    <property type="match status" value="1"/>
</dbReference>
<sequence length="274" mass="30292">MYLGGVNQVRRKLFVGALAATALAAVAPLRSRAADADLAGVRALTFDMQGTVFNFYDPIVQRAQTIGRKYGISDDWAATLPGDWSDGAHHIIVDISARRREWIPNTEVYREALMPLLVRRGVADRLSTDDRGELLAEWGKMVPWPDSIPGIAQLRKKYTVSTLTNASMSQMTALVKDTGLPFDEVLTGELNHAFKPDPKVYQLAVDYVGYRPNQLLMVSAHKWDLHASKQAGFKTAYVPRPLELGPGRAADLKSESFIDIVANDLVDLARKLES</sequence>
<keyword evidence="6" id="KW-1185">Reference proteome</keyword>
<comment type="caution">
    <text evidence="5">The sequence shown here is derived from an EMBL/GenBank/DDBJ whole genome shotgun (WGS) entry which is preliminary data.</text>
</comment>
<dbReference type="PANTHER" id="PTHR43316">
    <property type="entry name" value="HYDROLASE, HALOACID DELAHOGENASE-RELATED"/>
    <property type="match status" value="1"/>
</dbReference>
<dbReference type="SFLD" id="SFLDG01129">
    <property type="entry name" value="C1.5:_HAD__Beta-PGM__Phosphata"/>
    <property type="match status" value="1"/>
</dbReference>
<dbReference type="SUPFAM" id="SSF56784">
    <property type="entry name" value="HAD-like"/>
    <property type="match status" value="1"/>
</dbReference>
<dbReference type="InterPro" id="IPR023198">
    <property type="entry name" value="PGP-like_dom2"/>
</dbReference>
<dbReference type="InterPro" id="IPR006328">
    <property type="entry name" value="2-HAD"/>
</dbReference>
<evidence type="ECO:0000313" key="5">
    <source>
        <dbReference type="EMBL" id="MEI6001966.1"/>
    </source>
</evidence>
<evidence type="ECO:0000256" key="4">
    <source>
        <dbReference type="SAM" id="SignalP"/>
    </source>
</evidence>
<feature type="chain" id="PRO_5046041616" description="(S)-2-haloacid dehalogenase" evidence="4">
    <location>
        <begin position="34"/>
        <end position="274"/>
    </location>
</feature>
<dbReference type="InterPro" id="IPR051540">
    <property type="entry name" value="S-2-haloacid_dehalogenase"/>
</dbReference>
<proteinExistence type="inferred from homology"/>
<protein>
    <recommendedName>
        <fullName evidence="3">(S)-2-haloacid dehalogenase</fullName>
        <ecNumber evidence="3">3.8.1.2</ecNumber>
    </recommendedName>
    <alternativeName>
        <fullName evidence="3">2-haloalkanoic acid dehalogenase</fullName>
    </alternativeName>
    <alternativeName>
        <fullName evidence="3">Halocarboxylic acid halidohydrolase</fullName>
    </alternativeName>
    <alternativeName>
        <fullName evidence="3">L-2-haloacid dehalogenase</fullName>
    </alternativeName>
</protein>
<comment type="function">
    <text evidence="3">Catalyzes the hydrolytic dehalogenation of small (S)-2-haloalkanoic acids to yield the corresponding (R)-2-hydroxyalkanoic acids.</text>
</comment>
<dbReference type="Gene3D" id="3.40.50.1000">
    <property type="entry name" value="HAD superfamily/HAD-like"/>
    <property type="match status" value="1"/>
</dbReference>
<name>A0ABU8J2I7_9BURK</name>
<accession>A0ABU8J2I7</accession>
<dbReference type="PRINTS" id="PR00413">
    <property type="entry name" value="HADHALOGNASE"/>
</dbReference>
<dbReference type="PANTHER" id="PTHR43316:SF3">
    <property type="entry name" value="HALOACID DEHALOGENASE, TYPE II (AFU_ORTHOLOGUE AFUA_2G07750)-RELATED"/>
    <property type="match status" value="1"/>
</dbReference>
<evidence type="ECO:0000256" key="2">
    <source>
        <dbReference type="ARBA" id="ARBA00022801"/>
    </source>
</evidence>
<reference evidence="5 6" key="1">
    <citation type="journal article" date="2022" name="Arch. Microbiol.">
        <title>Paraburkholderia bengalensis sp. nov. isolated from roots of Oryza sativa, IR64.</title>
        <authorList>
            <person name="Nag P."/>
            <person name="Mondal N."/>
            <person name="Sarkar J."/>
            <person name="Das S."/>
        </authorList>
    </citation>
    <scope>NUCLEOTIDE SEQUENCE [LARGE SCALE GENOMIC DNA]</scope>
    <source>
        <strain evidence="5 6">IR64_4_BI</strain>
    </source>
</reference>
<dbReference type="SFLD" id="SFLDS00003">
    <property type="entry name" value="Haloacid_Dehalogenase"/>
    <property type="match status" value="1"/>
</dbReference>
<dbReference type="EMBL" id="JACFYJ010000091">
    <property type="protein sequence ID" value="MEI6001966.1"/>
    <property type="molecule type" value="Genomic_DNA"/>
</dbReference>
<comment type="catalytic activity">
    <reaction evidence="3">
        <text>an (S)-2-haloacid + H2O = a (2R)-2-hydroxycarboxylate + a halide anion + H(+)</text>
        <dbReference type="Rhea" id="RHEA:11192"/>
        <dbReference type="ChEBI" id="CHEBI:15377"/>
        <dbReference type="ChEBI" id="CHEBI:15378"/>
        <dbReference type="ChEBI" id="CHEBI:16042"/>
        <dbReference type="ChEBI" id="CHEBI:58314"/>
        <dbReference type="ChEBI" id="CHEBI:137405"/>
        <dbReference type="EC" id="3.8.1.2"/>
    </reaction>
</comment>
<dbReference type="InterPro" id="IPR006439">
    <property type="entry name" value="HAD-SF_hydro_IA"/>
</dbReference>
<dbReference type="NCBIfam" id="TIGR01493">
    <property type="entry name" value="HAD-SF-IA-v2"/>
    <property type="match status" value="1"/>
</dbReference>
<keyword evidence="2 3" id="KW-0378">Hydrolase</keyword>
<dbReference type="InterPro" id="IPR036412">
    <property type="entry name" value="HAD-like_sf"/>
</dbReference>
<organism evidence="5 6">
    <name type="scientific">Paraburkholderia bengalensis</name>
    <dbReference type="NCBI Taxonomy" id="2747562"/>
    <lineage>
        <taxon>Bacteria</taxon>
        <taxon>Pseudomonadati</taxon>
        <taxon>Pseudomonadota</taxon>
        <taxon>Betaproteobacteria</taxon>
        <taxon>Burkholderiales</taxon>
        <taxon>Burkholderiaceae</taxon>
        <taxon>Paraburkholderia</taxon>
    </lineage>
</organism>
<gene>
    <name evidence="5" type="ORF">H3V53_33990</name>
</gene>
<dbReference type="NCBIfam" id="TIGR01428">
    <property type="entry name" value="HAD_type_II"/>
    <property type="match status" value="1"/>
</dbReference>
<keyword evidence="4" id="KW-0732">Signal</keyword>
<feature type="signal peptide" evidence="4">
    <location>
        <begin position="1"/>
        <end position="33"/>
    </location>
</feature>
<evidence type="ECO:0000313" key="6">
    <source>
        <dbReference type="Proteomes" id="UP001386437"/>
    </source>
</evidence>
<dbReference type="InterPro" id="IPR023214">
    <property type="entry name" value="HAD_sf"/>
</dbReference>
<dbReference type="Gene3D" id="1.10.150.240">
    <property type="entry name" value="Putative phosphatase, domain 2"/>
    <property type="match status" value="1"/>
</dbReference>
<dbReference type="EC" id="3.8.1.2" evidence="3"/>